<dbReference type="GO" id="GO:0016020">
    <property type="term" value="C:membrane"/>
    <property type="evidence" value="ECO:0007669"/>
    <property type="project" value="InterPro"/>
</dbReference>
<evidence type="ECO:0000256" key="1">
    <source>
        <dbReference type="ARBA" id="ARBA00022729"/>
    </source>
</evidence>
<dbReference type="InterPro" id="IPR001548">
    <property type="entry name" value="Peptidase_M2"/>
</dbReference>
<dbReference type="PANTHER" id="PTHR11804">
    <property type="entry name" value="PROTEASE M3 THIMET OLIGOPEPTIDASE-RELATED"/>
    <property type="match status" value="1"/>
</dbReference>
<dbReference type="GO" id="GO:0006518">
    <property type="term" value="P:peptide metabolic process"/>
    <property type="evidence" value="ECO:0007669"/>
    <property type="project" value="TreeGrafter"/>
</dbReference>
<organism evidence="5 6">
    <name type="scientific">Paenibacillus chitinolyticus</name>
    <dbReference type="NCBI Taxonomy" id="79263"/>
    <lineage>
        <taxon>Bacteria</taxon>
        <taxon>Bacillati</taxon>
        <taxon>Bacillota</taxon>
        <taxon>Bacilli</taxon>
        <taxon>Bacillales</taxon>
        <taxon>Paenibacillaceae</taxon>
        <taxon>Paenibacillus</taxon>
    </lineage>
</organism>
<keyword evidence="4" id="KW-0175">Coiled coil</keyword>
<evidence type="ECO:0000256" key="4">
    <source>
        <dbReference type="SAM" id="Coils"/>
    </source>
</evidence>
<gene>
    <name evidence="5" type="ORF">PC41400_06310</name>
</gene>
<keyword evidence="2" id="KW-1015">Disulfide bond</keyword>
<evidence type="ECO:0000313" key="6">
    <source>
        <dbReference type="Proteomes" id="UP000288943"/>
    </source>
</evidence>
<name>A0A410WS71_9BACL</name>
<evidence type="ECO:0000256" key="2">
    <source>
        <dbReference type="ARBA" id="ARBA00023157"/>
    </source>
</evidence>
<protein>
    <submittedName>
        <fullName evidence="5">Peptidase M3</fullName>
    </submittedName>
</protein>
<dbReference type="GO" id="GO:0004222">
    <property type="term" value="F:metalloendopeptidase activity"/>
    <property type="evidence" value="ECO:0007669"/>
    <property type="project" value="InterPro"/>
</dbReference>
<keyword evidence="3" id="KW-0325">Glycoprotein</keyword>
<evidence type="ECO:0000256" key="3">
    <source>
        <dbReference type="ARBA" id="ARBA00023180"/>
    </source>
</evidence>
<dbReference type="AlphaFoldDB" id="A0A410WS71"/>
<evidence type="ECO:0000313" key="5">
    <source>
        <dbReference type="EMBL" id="QAV17296.1"/>
    </source>
</evidence>
<dbReference type="PANTHER" id="PTHR11804:SF84">
    <property type="entry name" value="SACCHAROLYSIN"/>
    <property type="match status" value="1"/>
</dbReference>
<keyword evidence="1" id="KW-0732">Signal</keyword>
<dbReference type="OrthoDB" id="9762795at2"/>
<accession>A0A410WS71</accession>
<dbReference type="Gene3D" id="1.10.1370.30">
    <property type="match status" value="1"/>
</dbReference>
<dbReference type="SUPFAM" id="SSF55486">
    <property type="entry name" value="Metalloproteases ('zincins'), catalytic domain"/>
    <property type="match status" value="1"/>
</dbReference>
<dbReference type="GO" id="GO:0006508">
    <property type="term" value="P:proteolysis"/>
    <property type="evidence" value="ECO:0007669"/>
    <property type="project" value="InterPro"/>
</dbReference>
<feature type="coiled-coil region" evidence="4">
    <location>
        <begin position="87"/>
        <end position="114"/>
    </location>
</feature>
<dbReference type="EMBL" id="CP026520">
    <property type="protein sequence ID" value="QAV17296.1"/>
    <property type="molecule type" value="Genomic_DNA"/>
</dbReference>
<dbReference type="KEGG" id="pchi:PC41400_06310"/>
<proteinExistence type="predicted"/>
<dbReference type="Pfam" id="PF01401">
    <property type="entry name" value="Peptidase_M2"/>
    <property type="match status" value="1"/>
</dbReference>
<reference evidence="5 6" key="1">
    <citation type="submission" date="2018-01" db="EMBL/GenBank/DDBJ databases">
        <title>The whole genome sequencing and assembly of Paenibacillus chitinolyticus KCCM 41400 strain.</title>
        <authorList>
            <person name="Kim J.-Y."/>
            <person name="Park M.-K."/>
            <person name="Lee Y.-J."/>
            <person name="Yi H."/>
            <person name="Bahn Y.-S."/>
            <person name="Kim J.F."/>
            <person name="Lee D.-W."/>
        </authorList>
    </citation>
    <scope>NUCLEOTIDE SEQUENCE [LARGE SCALE GENOMIC DNA]</scope>
    <source>
        <strain evidence="5 6">KCCM 41400</strain>
    </source>
</reference>
<sequence>MNQSETGEGRLSQQRVQTKADSFLGKTNRELAGLYVPMMNSLWKVITTGEFRYVKQCEQDEKDYQEALASPVLRKQTEYWLNRPGLSADQERELQVLKAEMAEYRMEADERQAAASLWNDLHYTIGTFRAEAGGALLSEHAARVLMRRLKDGPQRKQIWQAEMRLGGLVAPKLLELVKLRNRTARRLGYADYFAMKLEIAGVGTDTLTELIRQIRGGLDFAYREVKCGIDLELADRFRIARSEVRSWHYTHPFFQMHDAMEEPLGAGTDEMADKVSGWLLERGFDLSAVIRKADLAERPGKGQANCCLNLDRGRDIRMSCNLSPDTKGLAVLLHETGHALFEKELDPSLPFLLRQPAHPFLSEGVALLLERLAWDAEWREGLFGGQPEGDARSGQERLRKETLVRLYWTLTLVEFEKQLYANPDQPLNGLWWDLVEEVQGIPRPAEWDYPYWAAKAHLSTLPVYYYNYLLGEAAASQFQHTLQARFKVWHGKEALGHLRKEVFRPGASASWRDLLAAGTSQELNPLFLIRQLQG</sequence>
<dbReference type="InterPro" id="IPR045090">
    <property type="entry name" value="Pept_M3A_M3B"/>
</dbReference>
<dbReference type="Proteomes" id="UP000288943">
    <property type="component" value="Chromosome"/>
</dbReference>
<dbReference type="GO" id="GO:0008241">
    <property type="term" value="F:peptidyl-dipeptidase activity"/>
    <property type="evidence" value="ECO:0007669"/>
    <property type="project" value="InterPro"/>
</dbReference>